<dbReference type="RefSeq" id="WP_023191050.1">
    <property type="nucleotide sequence ID" value="NZ_BLYT01000010.1"/>
</dbReference>
<sequence>MAGKTKRAKIQEQNPVVAEFLESKGLTYSQYVDNALWSAFREAVENKQSSALRRQVQEACEPQLIADAYDWKMTQADKISGNLVHHSTS</sequence>
<evidence type="ECO:0000313" key="2">
    <source>
        <dbReference type="Proteomes" id="UP000267794"/>
    </source>
</evidence>
<organism evidence="1 2">
    <name type="scientific">Lactobacillus helveticus</name>
    <name type="common">Lactobacillus suntoryeus</name>
    <dbReference type="NCBI Taxonomy" id="1587"/>
    <lineage>
        <taxon>Bacteria</taxon>
        <taxon>Bacillati</taxon>
        <taxon>Bacillota</taxon>
        <taxon>Bacilli</taxon>
        <taxon>Lactobacillales</taxon>
        <taxon>Lactobacillaceae</taxon>
        <taxon>Lactobacillus</taxon>
    </lineage>
</organism>
<name>A0A2I6BMG6_LACHE</name>
<dbReference type="Proteomes" id="UP000267794">
    <property type="component" value="Chromosome"/>
</dbReference>
<accession>A0A2I6BMG6</accession>
<protein>
    <submittedName>
        <fullName evidence="1">Uncharacterized protein</fullName>
    </submittedName>
</protein>
<gene>
    <name evidence="1" type="ORF">BC335_1235</name>
</gene>
<evidence type="ECO:0000313" key="1">
    <source>
        <dbReference type="EMBL" id="AYE61685.1"/>
    </source>
</evidence>
<dbReference type="AlphaFoldDB" id="A0A2I6BMG6"/>
<reference evidence="1 2" key="1">
    <citation type="submission" date="2016-10" db="EMBL/GenBank/DDBJ databases">
        <title>Complete genomic sequencing of Lactobacillus helveticus LH99 and comparative genome analysis.</title>
        <authorList>
            <person name="Li N."/>
            <person name="You C."/>
            <person name="Liu Z."/>
        </authorList>
    </citation>
    <scope>NUCLEOTIDE SEQUENCE [LARGE SCALE GENOMIC DNA]</scope>
    <source>
        <strain evidence="1 2">LH99</strain>
    </source>
</reference>
<proteinExistence type="predicted"/>
<dbReference type="EMBL" id="CP017982">
    <property type="protein sequence ID" value="AYE61685.1"/>
    <property type="molecule type" value="Genomic_DNA"/>
</dbReference>